<reference evidence="2 3" key="1">
    <citation type="submission" date="2014-04" db="EMBL/GenBank/DDBJ databases">
        <authorList>
            <consortium name="DOE Joint Genome Institute"/>
            <person name="Kuo A."/>
            <person name="Kohler A."/>
            <person name="Costa M.D."/>
            <person name="Nagy L.G."/>
            <person name="Floudas D."/>
            <person name="Copeland A."/>
            <person name="Barry K.W."/>
            <person name="Cichocki N."/>
            <person name="Veneault-Fourrey C."/>
            <person name="LaButti K."/>
            <person name="Lindquist E.A."/>
            <person name="Lipzen A."/>
            <person name="Lundell T."/>
            <person name="Morin E."/>
            <person name="Murat C."/>
            <person name="Sun H."/>
            <person name="Tunlid A."/>
            <person name="Henrissat B."/>
            <person name="Grigoriev I.V."/>
            <person name="Hibbett D.S."/>
            <person name="Martin F."/>
            <person name="Nordberg H.P."/>
            <person name="Cantor M.N."/>
            <person name="Hua S.X."/>
        </authorList>
    </citation>
    <scope>NUCLEOTIDE SEQUENCE [LARGE SCALE GENOMIC DNA]</scope>
    <source>
        <strain evidence="2 3">Marx 270</strain>
    </source>
</reference>
<accession>A0A0C3JCB0</accession>
<feature type="transmembrane region" description="Helical" evidence="1">
    <location>
        <begin position="94"/>
        <end position="113"/>
    </location>
</feature>
<organism evidence="2 3">
    <name type="scientific">Pisolithus tinctorius Marx 270</name>
    <dbReference type="NCBI Taxonomy" id="870435"/>
    <lineage>
        <taxon>Eukaryota</taxon>
        <taxon>Fungi</taxon>
        <taxon>Dikarya</taxon>
        <taxon>Basidiomycota</taxon>
        <taxon>Agaricomycotina</taxon>
        <taxon>Agaricomycetes</taxon>
        <taxon>Agaricomycetidae</taxon>
        <taxon>Boletales</taxon>
        <taxon>Sclerodermatineae</taxon>
        <taxon>Pisolithaceae</taxon>
        <taxon>Pisolithus</taxon>
    </lineage>
</organism>
<dbReference type="EMBL" id="KN832070">
    <property type="protein sequence ID" value="KIN95296.1"/>
    <property type="molecule type" value="Genomic_DNA"/>
</dbReference>
<dbReference type="InParanoid" id="A0A0C3JCB0"/>
<keyword evidence="3" id="KW-1185">Reference proteome</keyword>
<gene>
    <name evidence="2" type="ORF">M404DRAFT_319088</name>
</gene>
<keyword evidence="1" id="KW-1133">Transmembrane helix</keyword>
<sequence length="115" mass="12888">MCGQHRPSSLLSTCPRSLQPLYFLEQLRNLFLRCPGPFLGRALLLRGFLCGQAFSLPFLLRCPCPFLGSFALLAFLLPFLLGSFTLLLRPFRGFLRGLALFAFSLPLFLLLFGTS</sequence>
<feature type="transmembrane region" description="Helical" evidence="1">
    <location>
        <begin position="66"/>
        <end position="87"/>
    </location>
</feature>
<keyword evidence="1" id="KW-0472">Membrane</keyword>
<name>A0A0C3JCB0_PISTI</name>
<protein>
    <recommendedName>
        <fullName evidence="4">Transmembrane protein</fullName>
    </recommendedName>
</protein>
<dbReference type="HOGENOM" id="CLU_2109981_0_0_1"/>
<evidence type="ECO:0000313" key="3">
    <source>
        <dbReference type="Proteomes" id="UP000054217"/>
    </source>
</evidence>
<dbReference type="AlphaFoldDB" id="A0A0C3JCB0"/>
<proteinExistence type="predicted"/>
<keyword evidence="1" id="KW-0812">Transmembrane</keyword>
<evidence type="ECO:0000313" key="2">
    <source>
        <dbReference type="EMBL" id="KIN95296.1"/>
    </source>
</evidence>
<evidence type="ECO:0000256" key="1">
    <source>
        <dbReference type="SAM" id="Phobius"/>
    </source>
</evidence>
<dbReference type="Proteomes" id="UP000054217">
    <property type="component" value="Unassembled WGS sequence"/>
</dbReference>
<reference evidence="3" key="2">
    <citation type="submission" date="2015-01" db="EMBL/GenBank/DDBJ databases">
        <title>Evolutionary Origins and Diversification of the Mycorrhizal Mutualists.</title>
        <authorList>
            <consortium name="DOE Joint Genome Institute"/>
            <consortium name="Mycorrhizal Genomics Consortium"/>
            <person name="Kohler A."/>
            <person name="Kuo A."/>
            <person name="Nagy L.G."/>
            <person name="Floudas D."/>
            <person name="Copeland A."/>
            <person name="Barry K.W."/>
            <person name="Cichocki N."/>
            <person name="Veneault-Fourrey C."/>
            <person name="LaButti K."/>
            <person name="Lindquist E.A."/>
            <person name="Lipzen A."/>
            <person name="Lundell T."/>
            <person name="Morin E."/>
            <person name="Murat C."/>
            <person name="Riley R."/>
            <person name="Ohm R."/>
            <person name="Sun H."/>
            <person name="Tunlid A."/>
            <person name="Henrissat B."/>
            <person name="Grigoriev I.V."/>
            <person name="Hibbett D.S."/>
            <person name="Martin F."/>
        </authorList>
    </citation>
    <scope>NUCLEOTIDE SEQUENCE [LARGE SCALE GENOMIC DNA]</scope>
    <source>
        <strain evidence="3">Marx 270</strain>
    </source>
</reference>
<evidence type="ECO:0008006" key="4">
    <source>
        <dbReference type="Google" id="ProtNLM"/>
    </source>
</evidence>